<dbReference type="GO" id="GO:0000398">
    <property type="term" value="P:mRNA splicing, via spliceosome"/>
    <property type="evidence" value="ECO:0007669"/>
    <property type="project" value="TreeGrafter"/>
</dbReference>
<evidence type="ECO:0000256" key="2">
    <source>
        <dbReference type="SAM" id="MobiDB-lite"/>
    </source>
</evidence>
<dbReference type="Proteomes" id="UP000728185">
    <property type="component" value="Unassembled WGS sequence"/>
</dbReference>
<dbReference type="OrthoDB" id="444325at2759"/>
<evidence type="ECO:0000313" key="6">
    <source>
        <dbReference type="Proteomes" id="UP000728185"/>
    </source>
</evidence>
<protein>
    <recommendedName>
        <fullName evidence="7">CWF19-like protein 1</fullName>
    </recommendedName>
</protein>
<evidence type="ECO:0000313" key="5">
    <source>
        <dbReference type="EMBL" id="KAA0197194.1"/>
    </source>
</evidence>
<evidence type="ECO:0000259" key="3">
    <source>
        <dbReference type="Pfam" id="PF04676"/>
    </source>
</evidence>
<sequence>MKSAGGFDMMFCVGDFFGEDLSDFNSLKDGNLKLPLPTYLVAPLVGELKSVFAEDGCELCENLTYLGSKGMYTTVSGLRVVYFSTPECSFSDDPGILSALFSKAIEAENVGFIGVDLLLTSQWPLGAEKHVQISLPEECEVLAKNGSTTLARLAYFLRPRYHFCSGNGSYFERPPYRNHRVLQEKASHVTRFIALADVKNPYNRKYLYAVKLVPIDKMTREDLINQPEDVTENPYREIAEGENIQGKETEVQTEQYFYATNDSTLGDRPARKRKKRSEDDDEQFDDKYDPLELSRQKRRMKTLEEKLEKPREQAACWFCLGNPQVKKHLVVSVNTQAYLALPRGPLVEDHILILTVGHHRSWTSCPNYVRTEIEDYKSRLKRMFAEQGKAMVAFERNLKTQHYQLQVIPVPFSVAAEVKHVFLEQSVNSESSPCSLRPIPRNTELSEICHPGIPYFYVELPTGERLFGQIKKDRINTCDIQFGRLVLCDPRILNCPERADWRNCTDNVEEETQLTSAMRDKFAPYDID</sequence>
<gene>
    <name evidence="5" type="ORF">FBUS_03371</name>
</gene>
<evidence type="ECO:0000256" key="1">
    <source>
        <dbReference type="ARBA" id="ARBA00006795"/>
    </source>
</evidence>
<evidence type="ECO:0008006" key="7">
    <source>
        <dbReference type="Google" id="ProtNLM"/>
    </source>
</evidence>
<dbReference type="EMBL" id="LUCM01002541">
    <property type="protein sequence ID" value="KAA0197194.1"/>
    <property type="molecule type" value="Genomic_DNA"/>
</dbReference>
<name>A0A8E0S0F3_9TREM</name>
<dbReference type="AlphaFoldDB" id="A0A8E0S0F3"/>
<accession>A0A8E0S0F3</accession>
<dbReference type="GO" id="GO:0071014">
    <property type="term" value="C:post-mRNA release spliceosomal complex"/>
    <property type="evidence" value="ECO:0007669"/>
    <property type="project" value="TreeGrafter"/>
</dbReference>
<dbReference type="PANTHER" id="PTHR12072:SF4">
    <property type="entry name" value="CWF19-LIKE PROTEIN 1"/>
    <property type="match status" value="1"/>
</dbReference>
<feature type="domain" description="Cwf19-like C-terminal" evidence="4">
    <location>
        <begin position="309"/>
        <end position="422"/>
    </location>
</feature>
<reference evidence="5" key="1">
    <citation type="submission" date="2019-05" db="EMBL/GenBank/DDBJ databases">
        <title>Annotation for the trematode Fasciolopsis buski.</title>
        <authorList>
            <person name="Choi Y.-J."/>
        </authorList>
    </citation>
    <scope>NUCLEOTIDE SEQUENCE</scope>
    <source>
        <strain evidence="5">HT</strain>
        <tissue evidence="5">Whole worm</tissue>
    </source>
</reference>
<comment type="similarity">
    <text evidence="1">Belongs to the CWF19 family.</text>
</comment>
<dbReference type="GO" id="GO:0061632">
    <property type="term" value="F:RNA lariat debranching enzyme activator activity"/>
    <property type="evidence" value="ECO:0007669"/>
    <property type="project" value="TreeGrafter"/>
</dbReference>
<dbReference type="CDD" id="cd07380">
    <property type="entry name" value="MPP_CWF19_N"/>
    <property type="match status" value="1"/>
</dbReference>
<dbReference type="InterPro" id="IPR006768">
    <property type="entry name" value="Cwf19-like_C_dom-1"/>
</dbReference>
<dbReference type="Pfam" id="PF04677">
    <property type="entry name" value="CwfJ_C_1"/>
    <property type="match status" value="1"/>
</dbReference>
<evidence type="ECO:0000259" key="4">
    <source>
        <dbReference type="Pfam" id="PF04677"/>
    </source>
</evidence>
<dbReference type="InterPro" id="IPR040194">
    <property type="entry name" value="Cwf19-like"/>
</dbReference>
<organism evidence="5 6">
    <name type="scientific">Fasciolopsis buskii</name>
    <dbReference type="NCBI Taxonomy" id="27845"/>
    <lineage>
        <taxon>Eukaryota</taxon>
        <taxon>Metazoa</taxon>
        <taxon>Spiralia</taxon>
        <taxon>Lophotrochozoa</taxon>
        <taxon>Platyhelminthes</taxon>
        <taxon>Trematoda</taxon>
        <taxon>Digenea</taxon>
        <taxon>Plagiorchiida</taxon>
        <taxon>Echinostomata</taxon>
        <taxon>Echinostomatoidea</taxon>
        <taxon>Fasciolidae</taxon>
        <taxon>Fasciolopsis</taxon>
    </lineage>
</organism>
<comment type="caution">
    <text evidence="5">The sequence shown here is derived from an EMBL/GenBank/DDBJ whole genome shotgun (WGS) entry which is preliminary data.</text>
</comment>
<feature type="region of interest" description="Disordered" evidence="2">
    <location>
        <begin position="257"/>
        <end position="291"/>
    </location>
</feature>
<proteinExistence type="inferred from homology"/>
<dbReference type="InterPro" id="IPR006767">
    <property type="entry name" value="Cwf19-like_C_dom-2"/>
</dbReference>
<dbReference type="SUPFAM" id="SSF54197">
    <property type="entry name" value="HIT-like"/>
    <property type="match status" value="1"/>
</dbReference>
<feature type="domain" description="Cwf19-like protein C-terminal" evidence="3">
    <location>
        <begin position="443"/>
        <end position="526"/>
    </location>
</feature>
<dbReference type="PANTHER" id="PTHR12072">
    <property type="entry name" value="CWF19, CELL CYCLE CONTROL PROTEIN"/>
    <property type="match status" value="1"/>
</dbReference>
<dbReference type="Pfam" id="PF04676">
    <property type="entry name" value="CwfJ_C_2"/>
    <property type="match status" value="1"/>
</dbReference>
<keyword evidence="6" id="KW-1185">Reference proteome</keyword>
<dbReference type="InterPro" id="IPR036265">
    <property type="entry name" value="HIT-like_sf"/>
</dbReference>